<evidence type="ECO:0000313" key="2">
    <source>
        <dbReference type="EMBL" id="KFI47464.1"/>
    </source>
</evidence>
<gene>
    <name evidence="2" type="ORF">BBOU_0835</name>
</gene>
<keyword evidence="3" id="KW-1185">Reference proteome</keyword>
<dbReference type="GO" id="GO:0016740">
    <property type="term" value="F:transferase activity"/>
    <property type="evidence" value="ECO:0007669"/>
    <property type="project" value="UniProtKB-KW"/>
</dbReference>
<evidence type="ECO:0000259" key="1">
    <source>
        <dbReference type="Pfam" id="PF00535"/>
    </source>
</evidence>
<proteinExistence type="predicted"/>
<organism evidence="2 3">
    <name type="scientific">Bifidobacterium boum</name>
    <dbReference type="NCBI Taxonomy" id="78343"/>
    <lineage>
        <taxon>Bacteria</taxon>
        <taxon>Bacillati</taxon>
        <taxon>Actinomycetota</taxon>
        <taxon>Actinomycetes</taxon>
        <taxon>Bifidobacteriales</taxon>
        <taxon>Bifidobacteriaceae</taxon>
        <taxon>Bifidobacterium</taxon>
    </lineage>
</organism>
<comment type="caution">
    <text evidence="2">The sequence shown here is derived from an EMBL/GenBank/DDBJ whole genome shotgun (WGS) entry which is preliminary data.</text>
</comment>
<reference evidence="2 3" key="1">
    <citation type="submission" date="2014-03" db="EMBL/GenBank/DDBJ databases">
        <title>Genomics of Bifidobacteria.</title>
        <authorList>
            <person name="Ventura M."/>
            <person name="Milani C."/>
            <person name="Lugli G.A."/>
        </authorList>
    </citation>
    <scope>NUCLEOTIDE SEQUENCE [LARGE SCALE GENOMIC DNA]</scope>
    <source>
        <strain evidence="2 3">LMG 10736</strain>
    </source>
</reference>
<dbReference type="SUPFAM" id="SSF53448">
    <property type="entry name" value="Nucleotide-diphospho-sugar transferases"/>
    <property type="match status" value="1"/>
</dbReference>
<dbReference type="InterPro" id="IPR001173">
    <property type="entry name" value="Glyco_trans_2-like"/>
</dbReference>
<name>A0A086ZLR4_9BIFI</name>
<dbReference type="EMBL" id="JGYQ01000012">
    <property type="protein sequence ID" value="KFI47464.1"/>
    <property type="molecule type" value="Genomic_DNA"/>
</dbReference>
<feature type="domain" description="Glycosyltransferase 2-like" evidence="1">
    <location>
        <begin position="44"/>
        <end position="164"/>
    </location>
</feature>
<dbReference type="Gene3D" id="3.90.550.10">
    <property type="entry name" value="Spore Coat Polysaccharide Biosynthesis Protein SpsA, Chain A"/>
    <property type="match status" value="1"/>
</dbReference>
<dbReference type="InterPro" id="IPR029044">
    <property type="entry name" value="Nucleotide-diphossugar_trans"/>
</dbReference>
<sequence length="258" mass="30338">MSVVSALVVLYNTLISDSPSVSYFISANIPVYVCDNTTNGNIKRSNVVLSQQLTNFYYLDMHGNEGLAKAYNKGIEKISTPYVIFSDDDTIYGSNYLPLVRTWIFSTHADVLVPIVREVNSDTLISPCVYKHCRFAYLDSLESCPENFFAINSGLVVRRDIFDSYKYNEQYFLEMIDYQFIRDMRKEHKNILLMKDNLIYQHSSIYEDSYQSRIVRYNIDKKDTKIFYSNGIRERTFYYLRIAYKRMKLVCEKFKCCH</sequence>
<dbReference type="AlphaFoldDB" id="A0A086ZLR4"/>
<keyword evidence="2" id="KW-0808">Transferase</keyword>
<dbReference type="Proteomes" id="UP000029093">
    <property type="component" value="Unassembled WGS sequence"/>
</dbReference>
<dbReference type="Pfam" id="PF00535">
    <property type="entry name" value="Glycos_transf_2"/>
    <property type="match status" value="1"/>
</dbReference>
<protein>
    <submittedName>
        <fullName evidence="2">Glycosyl transferase, family 2</fullName>
    </submittedName>
</protein>
<evidence type="ECO:0000313" key="3">
    <source>
        <dbReference type="Proteomes" id="UP000029093"/>
    </source>
</evidence>
<accession>A0A086ZLR4</accession>